<protein>
    <submittedName>
        <fullName evidence="1">Uncharacterized protein DUF2505</fullName>
    </submittedName>
</protein>
<dbReference type="SUPFAM" id="SSF55961">
    <property type="entry name" value="Bet v1-like"/>
    <property type="match status" value="1"/>
</dbReference>
<comment type="caution">
    <text evidence="1">The sequence shown here is derived from an EMBL/GenBank/DDBJ whole genome shotgun (WGS) entry which is preliminary data.</text>
</comment>
<evidence type="ECO:0000313" key="2">
    <source>
        <dbReference type="Proteomes" id="UP000256485"/>
    </source>
</evidence>
<dbReference type="EMBL" id="QTUC01000001">
    <property type="protein sequence ID" value="REF37573.1"/>
    <property type="molecule type" value="Genomic_DNA"/>
</dbReference>
<dbReference type="Pfam" id="PF10698">
    <property type="entry name" value="DUF2505"/>
    <property type="match status" value="1"/>
</dbReference>
<dbReference type="InterPro" id="IPR019639">
    <property type="entry name" value="DUF2505"/>
</dbReference>
<dbReference type="InterPro" id="IPR023393">
    <property type="entry name" value="START-like_dom_sf"/>
</dbReference>
<gene>
    <name evidence="1" type="ORF">DFJ64_3017</name>
</gene>
<reference evidence="1 2" key="1">
    <citation type="submission" date="2018-08" db="EMBL/GenBank/DDBJ databases">
        <title>Sequencing the genomes of 1000 actinobacteria strains.</title>
        <authorList>
            <person name="Klenk H.-P."/>
        </authorList>
    </citation>
    <scope>NUCLEOTIDE SEQUENCE [LARGE SCALE GENOMIC DNA]</scope>
    <source>
        <strain evidence="1 2">DSM 22891</strain>
    </source>
</reference>
<evidence type="ECO:0000313" key="1">
    <source>
        <dbReference type="EMBL" id="REF37573.1"/>
    </source>
</evidence>
<name>A0A3D9VA41_THECX</name>
<proteinExistence type="predicted"/>
<dbReference type="Proteomes" id="UP000256485">
    <property type="component" value="Unassembled WGS sequence"/>
</dbReference>
<dbReference type="AlphaFoldDB" id="A0A3D9VA41"/>
<sequence>MLDLPMDLHRETRYPADPTAVYAMLTDEDFLRRRAQAAHALRHDVKVEPTGGGHRTRLHQFLPAEVPDFVRKLVGDEIELTEVIAWEAAEPDGSRRAEVRVDVASAPVTLRGTIRLVPDSAGTRQILDAELKASVPLIGKKIEEAAAPAVAAGLTGMEELGRQWLAEHR</sequence>
<organism evidence="1 2">
    <name type="scientific">Thermasporomyces composti</name>
    <dbReference type="NCBI Taxonomy" id="696763"/>
    <lineage>
        <taxon>Bacteria</taxon>
        <taxon>Bacillati</taxon>
        <taxon>Actinomycetota</taxon>
        <taxon>Actinomycetes</taxon>
        <taxon>Propionibacteriales</taxon>
        <taxon>Nocardioidaceae</taxon>
        <taxon>Thermasporomyces</taxon>
    </lineage>
</organism>
<accession>A0A3D9VA41</accession>
<keyword evidence="2" id="KW-1185">Reference proteome</keyword>
<dbReference type="Gene3D" id="3.30.530.20">
    <property type="match status" value="1"/>
</dbReference>